<accession>A0A2M9YIG8</accession>
<evidence type="ECO:0000313" key="3">
    <source>
        <dbReference type="Proteomes" id="UP000232149"/>
    </source>
</evidence>
<proteinExistence type="predicted"/>
<dbReference type="Proteomes" id="UP000232149">
    <property type="component" value="Unassembled WGS sequence"/>
</dbReference>
<dbReference type="EMBL" id="NPDV01000027">
    <property type="protein sequence ID" value="PJZ51337.1"/>
    <property type="molecule type" value="Genomic_DNA"/>
</dbReference>
<reference evidence="3 4" key="1">
    <citation type="submission" date="2017-07" db="EMBL/GenBank/DDBJ databases">
        <title>Leptospira spp. isolated from tropical soils.</title>
        <authorList>
            <person name="Thibeaux R."/>
            <person name="Iraola G."/>
            <person name="Ferres I."/>
            <person name="Bierque E."/>
            <person name="Girault D."/>
            <person name="Soupe-Gilbert M.-E."/>
            <person name="Picardeau M."/>
            <person name="Goarant C."/>
        </authorList>
    </citation>
    <scope>NUCLEOTIDE SEQUENCE [LARGE SCALE GENOMIC DNA]</scope>
    <source>
        <strain evidence="1 4">FH2-B-C1</strain>
        <strain evidence="2 3">FH2-B-D1</strain>
    </source>
</reference>
<protein>
    <submittedName>
        <fullName evidence="1">Uncharacterized protein</fullName>
    </submittedName>
</protein>
<evidence type="ECO:0000313" key="2">
    <source>
        <dbReference type="EMBL" id="PJZ60564.1"/>
    </source>
</evidence>
<evidence type="ECO:0000313" key="4">
    <source>
        <dbReference type="Proteomes" id="UP000232188"/>
    </source>
</evidence>
<dbReference type="Proteomes" id="UP000232188">
    <property type="component" value="Unassembled WGS sequence"/>
</dbReference>
<organism evidence="1 4">
    <name type="scientific">Leptospira adleri</name>
    <dbReference type="NCBI Taxonomy" id="2023186"/>
    <lineage>
        <taxon>Bacteria</taxon>
        <taxon>Pseudomonadati</taxon>
        <taxon>Spirochaetota</taxon>
        <taxon>Spirochaetia</taxon>
        <taxon>Leptospirales</taxon>
        <taxon>Leptospiraceae</taxon>
        <taxon>Leptospira</taxon>
    </lineage>
</organism>
<sequence>MRNPLRLSRFRNGPALRLLCSLKSLKVGKLKFMKHSKDELRSCVEKQALLSFESHFTLCLKRIPGKNLSQSYFLSSIEFQKDNLPISF</sequence>
<comment type="caution">
    <text evidence="1">The sequence shown here is derived from an EMBL/GenBank/DDBJ whole genome shotgun (WGS) entry which is preliminary data.</text>
</comment>
<dbReference type="EMBL" id="NPDU01000057">
    <property type="protein sequence ID" value="PJZ60564.1"/>
    <property type="molecule type" value="Genomic_DNA"/>
</dbReference>
<gene>
    <name evidence="2" type="ORF">CH376_17710</name>
    <name evidence="1" type="ORF">CH380_20555</name>
</gene>
<name>A0A2M9YIG8_9LEPT</name>
<dbReference type="AlphaFoldDB" id="A0A2M9YIG8"/>
<evidence type="ECO:0000313" key="1">
    <source>
        <dbReference type="EMBL" id="PJZ51337.1"/>
    </source>
</evidence>
<keyword evidence="3" id="KW-1185">Reference proteome</keyword>